<dbReference type="AlphaFoldDB" id="A0A388KYV0"/>
<feature type="compositionally biased region" description="Basic and acidic residues" evidence="1">
    <location>
        <begin position="51"/>
        <end position="64"/>
    </location>
</feature>
<gene>
    <name evidence="2" type="ORF">CBR_g19711</name>
</gene>
<name>A0A388KYV0_CHABU</name>
<feature type="region of interest" description="Disordered" evidence="1">
    <location>
        <begin position="272"/>
        <end position="307"/>
    </location>
</feature>
<feature type="region of interest" description="Disordered" evidence="1">
    <location>
        <begin position="107"/>
        <end position="207"/>
    </location>
</feature>
<keyword evidence="3" id="KW-1185">Reference proteome</keyword>
<feature type="region of interest" description="Disordered" evidence="1">
    <location>
        <begin position="33"/>
        <end position="69"/>
    </location>
</feature>
<evidence type="ECO:0000313" key="2">
    <source>
        <dbReference type="EMBL" id="GBG75198.1"/>
    </source>
</evidence>
<feature type="compositionally biased region" description="Acidic residues" evidence="1">
    <location>
        <begin position="292"/>
        <end position="307"/>
    </location>
</feature>
<dbReference type="EMBL" id="BFEA01000219">
    <property type="protein sequence ID" value="GBG75198.1"/>
    <property type="molecule type" value="Genomic_DNA"/>
</dbReference>
<accession>A0A388KYV0</accession>
<dbReference type="Gramene" id="GBG75198">
    <property type="protein sequence ID" value="GBG75198"/>
    <property type="gene ID" value="CBR_g19711"/>
</dbReference>
<feature type="compositionally biased region" description="Basic residues" evidence="1">
    <location>
        <begin position="184"/>
        <end position="203"/>
    </location>
</feature>
<reference evidence="2 3" key="1">
    <citation type="journal article" date="2018" name="Cell">
        <title>The Chara Genome: Secondary Complexity and Implications for Plant Terrestrialization.</title>
        <authorList>
            <person name="Nishiyama T."/>
            <person name="Sakayama H."/>
            <person name="Vries J.D."/>
            <person name="Buschmann H."/>
            <person name="Saint-Marcoux D."/>
            <person name="Ullrich K.K."/>
            <person name="Haas F.B."/>
            <person name="Vanderstraeten L."/>
            <person name="Becker D."/>
            <person name="Lang D."/>
            <person name="Vosolsobe S."/>
            <person name="Rombauts S."/>
            <person name="Wilhelmsson P.K.I."/>
            <person name="Janitza P."/>
            <person name="Kern R."/>
            <person name="Heyl A."/>
            <person name="Rumpler F."/>
            <person name="Villalobos L.I.A.C."/>
            <person name="Clay J.M."/>
            <person name="Skokan R."/>
            <person name="Toyoda A."/>
            <person name="Suzuki Y."/>
            <person name="Kagoshima H."/>
            <person name="Schijlen E."/>
            <person name="Tajeshwar N."/>
            <person name="Catarino B."/>
            <person name="Hetherington A.J."/>
            <person name="Saltykova A."/>
            <person name="Bonnot C."/>
            <person name="Breuninger H."/>
            <person name="Symeonidi A."/>
            <person name="Radhakrishnan G.V."/>
            <person name="Van Nieuwerburgh F."/>
            <person name="Deforce D."/>
            <person name="Chang C."/>
            <person name="Karol K.G."/>
            <person name="Hedrich R."/>
            <person name="Ulvskov P."/>
            <person name="Glockner G."/>
            <person name="Delwiche C.F."/>
            <person name="Petrasek J."/>
            <person name="Van de Peer Y."/>
            <person name="Friml J."/>
            <person name="Beilby M."/>
            <person name="Dolan L."/>
            <person name="Kohara Y."/>
            <person name="Sugano S."/>
            <person name="Fujiyama A."/>
            <person name="Delaux P.-M."/>
            <person name="Quint M."/>
            <person name="TheiBen G."/>
            <person name="Hagemann M."/>
            <person name="Harholt J."/>
            <person name="Dunand C."/>
            <person name="Zachgo S."/>
            <person name="Langdale J."/>
            <person name="Maumus F."/>
            <person name="Straeten D.V.D."/>
            <person name="Gould S.B."/>
            <person name="Rensing S.A."/>
        </authorList>
    </citation>
    <scope>NUCLEOTIDE SEQUENCE [LARGE SCALE GENOMIC DNA]</scope>
    <source>
        <strain evidence="2 3">S276</strain>
    </source>
</reference>
<evidence type="ECO:0000256" key="1">
    <source>
        <dbReference type="SAM" id="MobiDB-lite"/>
    </source>
</evidence>
<feature type="compositionally biased region" description="Basic and acidic residues" evidence="1">
    <location>
        <begin position="33"/>
        <end position="43"/>
    </location>
</feature>
<sequence>MKSSASGEPRMSSEFEKLGRNVASLQEYVQLERSKQDEKEAQKKAKKLAKQKPEEEKIEREQRVARKKAKVWKAEERELKLAKNVDMQLSLKIGELRDEIRQELRRVMTGKSKAKNSSGASGCRSNGDIDGGSEDLSARTKQLTINEKRKRGAEPVFEDSPPMVVPSKRTPGRRLGIKPIRLTPRLKSRTPKVKSRSTTKPKSRQASNMKIPAECGELGRLRYLDAVRRDLIDLDAKTMEALCKNEVIEYRGKINVIFDIADHKAAVAYDSVHESEEVDKAPSKEEAKAEGDIIEGTDGDAEETSQY</sequence>
<evidence type="ECO:0000313" key="3">
    <source>
        <dbReference type="Proteomes" id="UP000265515"/>
    </source>
</evidence>
<protein>
    <submittedName>
        <fullName evidence="2">Uncharacterized protein</fullName>
    </submittedName>
</protein>
<feature type="compositionally biased region" description="Basic and acidic residues" evidence="1">
    <location>
        <begin position="272"/>
        <end position="291"/>
    </location>
</feature>
<proteinExistence type="predicted"/>
<organism evidence="2 3">
    <name type="scientific">Chara braunii</name>
    <name type="common">Braun's stonewort</name>
    <dbReference type="NCBI Taxonomy" id="69332"/>
    <lineage>
        <taxon>Eukaryota</taxon>
        <taxon>Viridiplantae</taxon>
        <taxon>Streptophyta</taxon>
        <taxon>Charophyceae</taxon>
        <taxon>Charales</taxon>
        <taxon>Characeae</taxon>
        <taxon>Chara</taxon>
    </lineage>
</organism>
<dbReference type="Proteomes" id="UP000265515">
    <property type="component" value="Unassembled WGS sequence"/>
</dbReference>
<comment type="caution">
    <text evidence="2">The sequence shown here is derived from an EMBL/GenBank/DDBJ whole genome shotgun (WGS) entry which is preliminary data.</text>
</comment>